<organism evidence="1 2">
    <name type="scientific">Mycobacterium branderi</name>
    <dbReference type="NCBI Taxonomy" id="43348"/>
    <lineage>
        <taxon>Bacteria</taxon>
        <taxon>Bacillati</taxon>
        <taxon>Actinomycetota</taxon>
        <taxon>Actinomycetes</taxon>
        <taxon>Mycobacteriales</taxon>
        <taxon>Mycobacteriaceae</taxon>
        <taxon>Mycobacterium</taxon>
    </lineage>
</organism>
<evidence type="ECO:0000313" key="2">
    <source>
        <dbReference type="Proteomes" id="UP000192441"/>
    </source>
</evidence>
<accession>A0AA91LT08</accession>
<dbReference type="EMBL" id="MVHM01000027">
    <property type="protein sequence ID" value="ORA31892.1"/>
    <property type="molecule type" value="Genomic_DNA"/>
</dbReference>
<dbReference type="AlphaFoldDB" id="A0AA91LT08"/>
<name>A0AA91LT08_9MYCO</name>
<sequence length="123" mass="13496">MRYDRSYRPLATVLGIGPKRTTIRVADGTLHVKHGRVFAIDVPLSEIKSARVLPERPSGWGVHQFKDGWLIRGSRDGIVELTFGSRIKPKKVPGGGDWLASPVGALYISLAEPDSFIAAVRPH</sequence>
<dbReference type="Proteomes" id="UP000192441">
    <property type="component" value="Unassembled WGS sequence"/>
</dbReference>
<comment type="caution">
    <text evidence="1">The sequence shown here is derived from an EMBL/GenBank/DDBJ whole genome shotgun (WGS) entry which is preliminary data.</text>
</comment>
<proteinExistence type="predicted"/>
<reference evidence="1 2" key="1">
    <citation type="submission" date="2016-12" db="EMBL/GenBank/DDBJ databases">
        <title>The new phylogeny of genus Mycobacterium.</title>
        <authorList>
            <person name="Tortoli E."/>
            <person name="Trovato A."/>
            <person name="Cirillo D.M."/>
        </authorList>
    </citation>
    <scope>NUCLEOTIDE SEQUENCE [LARGE SCALE GENOMIC DNA]</scope>
    <source>
        <strain evidence="1 2">DSM 44624</strain>
    </source>
</reference>
<gene>
    <name evidence="1" type="ORF">BST20_26175</name>
</gene>
<protein>
    <submittedName>
        <fullName evidence="1">Uncharacterized protein</fullName>
    </submittedName>
</protein>
<evidence type="ECO:0000313" key="1">
    <source>
        <dbReference type="EMBL" id="ORA31892.1"/>
    </source>
</evidence>